<evidence type="ECO:0000313" key="1">
    <source>
        <dbReference type="EMBL" id="RLL09650.1"/>
    </source>
</evidence>
<protein>
    <submittedName>
        <fullName evidence="1">Uncharacterized protein</fullName>
    </submittedName>
</protein>
<dbReference type="AlphaFoldDB" id="A0A498CKL9"/>
<accession>A0A498CKL9</accession>
<name>A0A498CKL9_9FIRM</name>
<sequence length="115" mass="12784">MSIAGAVTAAIRQCGREAALEQDGVVFRFFACVQPRAYDTQARTQNIQSRFGKIDPRQFIYYGPLSGGGERVREGSILTVGGDRYEILLCHDFYCGGDPAFRWAAARLVREESET</sequence>
<evidence type="ECO:0000313" key="2">
    <source>
        <dbReference type="Proteomes" id="UP000276301"/>
    </source>
</evidence>
<gene>
    <name evidence="1" type="ORF">D4A47_09815</name>
</gene>
<dbReference type="EMBL" id="RCHT01000019">
    <property type="protein sequence ID" value="RLL09650.1"/>
    <property type="molecule type" value="Genomic_DNA"/>
</dbReference>
<reference evidence="1 2" key="1">
    <citation type="submission" date="2018-10" db="EMBL/GenBank/DDBJ databases">
        <title>Anaerotruncus faecis sp. nov., isolated from human feces.</title>
        <authorList>
            <person name="Wang Y.-J."/>
        </authorList>
    </citation>
    <scope>NUCLEOTIDE SEQUENCE [LARGE SCALE GENOMIC DNA]</scope>
    <source>
        <strain evidence="1 2">22A2-44</strain>
    </source>
</reference>
<comment type="caution">
    <text evidence="1">The sequence shown here is derived from an EMBL/GenBank/DDBJ whole genome shotgun (WGS) entry which is preliminary data.</text>
</comment>
<keyword evidence="2" id="KW-1185">Reference proteome</keyword>
<proteinExistence type="predicted"/>
<organism evidence="1 2">
    <name type="scientific">Anaerotruncus massiliensis</name>
    <name type="common">ex Liu et al. 2021</name>
    <dbReference type="NCBI Taxonomy" id="2321404"/>
    <lineage>
        <taxon>Bacteria</taxon>
        <taxon>Bacillati</taxon>
        <taxon>Bacillota</taxon>
        <taxon>Clostridia</taxon>
        <taxon>Eubacteriales</taxon>
        <taxon>Oscillospiraceae</taxon>
        <taxon>Anaerotruncus</taxon>
    </lineage>
</organism>
<dbReference type="Proteomes" id="UP000276301">
    <property type="component" value="Unassembled WGS sequence"/>
</dbReference>
<dbReference type="RefSeq" id="WP_121587142.1">
    <property type="nucleotide sequence ID" value="NZ_RCHT01000019.1"/>
</dbReference>